<keyword evidence="1" id="KW-0472">Membrane</keyword>
<dbReference type="AlphaFoldDB" id="A0A0G4HGE5"/>
<name>A0A0G4HGE5_9ALVE</name>
<feature type="transmembrane region" description="Helical" evidence="1">
    <location>
        <begin position="134"/>
        <end position="153"/>
    </location>
</feature>
<keyword evidence="1" id="KW-0812">Transmembrane</keyword>
<reference evidence="2" key="1">
    <citation type="submission" date="2014-11" db="EMBL/GenBank/DDBJ databases">
        <authorList>
            <person name="Otto D Thomas"/>
            <person name="Naeem Raeece"/>
        </authorList>
    </citation>
    <scope>NUCLEOTIDE SEQUENCE</scope>
</reference>
<proteinExistence type="predicted"/>
<evidence type="ECO:0000256" key="1">
    <source>
        <dbReference type="SAM" id="Phobius"/>
    </source>
</evidence>
<accession>A0A0G4HGE5</accession>
<organism evidence="2">
    <name type="scientific">Chromera velia CCMP2878</name>
    <dbReference type="NCBI Taxonomy" id="1169474"/>
    <lineage>
        <taxon>Eukaryota</taxon>
        <taxon>Sar</taxon>
        <taxon>Alveolata</taxon>
        <taxon>Colpodellida</taxon>
        <taxon>Chromeraceae</taxon>
        <taxon>Chromera</taxon>
    </lineage>
</organism>
<sequence>MVGFIAEALSQLILTQFHCACDPPESGLRQRLKPAAAMMRGLLPFLASLLLARIAVSFTCTSSLHPLSRGGRSRGAVNEVVLCAKKTKKGASRAQRRMMEKKGIKEFDIDDYKQSQKLELGDGAPPRFNKKLEANIVAGVAAVSLFIVIYATVAPDLGLPQITVPSFG</sequence>
<gene>
    <name evidence="2" type="ORF">Cvel_6766</name>
</gene>
<feature type="transmembrane region" description="Helical" evidence="1">
    <location>
        <begin position="43"/>
        <end position="64"/>
    </location>
</feature>
<dbReference type="VEuPathDB" id="CryptoDB:Cvel_6766"/>
<dbReference type="EMBL" id="CDMZ01002629">
    <property type="protein sequence ID" value="CEM43181.1"/>
    <property type="molecule type" value="Genomic_DNA"/>
</dbReference>
<evidence type="ECO:0000313" key="2">
    <source>
        <dbReference type="EMBL" id="CEM43181.1"/>
    </source>
</evidence>
<keyword evidence="1" id="KW-1133">Transmembrane helix</keyword>
<protein>
    <submittedName>
        <fullName evidence="2">Uncharacterized protein</fullName>
    </submittedName>
</protein>